<reference evidence="1" key="1">
    <citation type="submission" date="2023-05" db="EMBL/GenBank/DDBJ databases">
        <authorList>
            <person name="Stuckert A."/>
        </authorList>
    </citation>
    <scope>NUCLEOTIDE SEQUENCE</scope>
</reference>
<sequence>MSITAASLAHISKGEKNTNLQNCITKTKKKIFFFQHFQWFLVCFSKK</sequence>
<evidence type="ECO:0000313" key="1">
    <source>
        <dbReference type="EMBL" id="CAI9542479.1"/>
    </source>
</evidence>
<organism evidence="1 2">
    <name type="scientific">Staurois parvus</name>
    <dbReference type="NCBI Taxonomy" id="386267"/>
    <lineage>
        <taxon>Eukaryota</taxon>
        <taxon>Metazoa</taxon>
        <taxon>Chordata</taxon>
        <taxon>Craniata</taxon>
        <taxon>Vertebrata</taxon>
        <taxon>Euteleostomi</taxon>
        <taxon>Amphibia</taxon>
        <taxon>Batrachia</taxon>
        <taxon>Anura</taxon>
        <taxon>Neobatrachia</taxon>
        <taxon>Ranoidea</taxon>
        <taxon>Ranidae</taxon>
        <taxon>Staurois</taxon>
    </lineage>
</organism>
<gene>
    <name evidence="1" type="ORF">SPARVUS_LOCUS2100898</name>
</gene>
<dbReference type="EMBL" id="CATNWA010002253">
    <property type="protein sequence ID" value="CAI9542479.1"/>
    <property type="molecule type" value="Genomic_DNA"/>
</dbReference>
<dbReference type="Proteomes" id="UP001162483">
    <property type="component" value="Unassembled WGS sequence"/>
</dbReference>
<keyword evidence="2" id="KW-1185">Reference proteome</keyword>
<proteinExistence type="predicted"/>
<name>A0ABN9B2F0_9NEOB</name>
<protein>
    <submittedName>
        <fullName evidence="1">Uncharacterized protein</fullName>
    </submittedName>
</protein>
<accession>A0ABN9B2F0</accession>
<comment type="caution">
    <text evidence="1">The sequence shown here is derived from an EMBL/GenBank/DDBJ whole genome shotgun (WGS) entry which is preliminary data.</text>
</comment>
<evidence type="ECO:0000313" key="2">
    <source>
        <dbReference type="Proteomes" id="UP001162483"/>
    </source>
</evidence>